<dbReference type="SUPFAM" id="SSF56042">
    <property type="entry name" value="PurM C-terminal domain-like"/>
    <property type="match status" value="1"/>
</dbReference>
<dbReference type="Gene3D" id="3.90.650.10">
    <property type="entry name" value="PurM-like C-terminal domain"/>
    <property type="match status" value="1"/>
</dbReference>
<dbReference type="GO" id="GO:0009228">
    <property type="term" value="P:thiamine biosynthetic process"/>
    <property type="evidence" value="ECO:0007669"/>
    <property type="project" value="UniProtKB-KW"/>
</dbReference>
<gene>
    <name evidence="4" type="ordered locus">Hoch_4748</name>
</gene>
<evidence type="ECO:0000259" key="3">
    <source>
        <dbReference type="Pfam" id="PF02769"/>
    </source>
</evidence>
<organism evidence="4 5">
    <name type="scientific">Haliangium ochraceum (strain DSM 14365 / JCM 11303 / SMP-2)</name>
    <dbReference type="NCBI Taxonomy" id="502025"/>
    <lineage>
        <taxon>Bacteria</taxon>
        <taxon>Pseudomonadati</taxon>
        <taxon>Myxococcota</taxon>
        <taxon>Polyangia</taxon>
        <taxon>Haliangiales</taxon>
        <taxon>Kofleriaceae</taxon>
        <taxon>Haliangium</taxon>
    </lineage>
</organism>
<dbReference type="InterPro" id="IPR036676">
    <property type="entry name" value="PurM-like_C_sf"/>
</dbReference>
<dbReference type="Pfam" id="PF02769">
    <property type="entry name" value="AIRS_C"/>
    <property type="match status" value="1"/>
</dbReference>
<dbReference type="EMBL" id="CP001804">
    <property type="protein sequence ID" value="ACY17238.1"/>
    <property type="molecule type" value="Genomic_DNA"/>
</dbReference>
<evidence type="ECO:0000313" key="5">
    <source>
        <dbReference type="Proteomes" id="UP000001880"/>
    </source>
</evidence>
<evidence type="ECO:0000313" key="4">
    <source>
        <dbReference type="EMBL" id="ACY17238.1"/>
    </source>
</evidence>
<dbReference type="InterPro" id="IPR006283">
    <property type="entry name" value="ThiL-like"/>
</dbReference>
<dbReference type="KEGG" id="hoh:Hoch_4748"/>
<keyword evidence="1" id="KW-0784">Thiamine biosynthesis</keyword>
<dbReference type="InterPro" id="IPR010918">
    <property type="entry name" value="PurM-like_C_dom"/>
</dbReference>
<evidence type="ECO:0000256" key="1">
    <source>
        <dbReference type="ARBA" id="ARBA00022977"/>
    </source>
</evidence>
<dbReference type="PANTHER" id="PTHR30270">
    <property type="entry name" value="THIAMINE-MONOPHOSPHATE KINASE"/>
    <property type="match status" value="1"/>
</dbReference>
<proteinExistence type="predicted"/>
<dbReference type="Gene3D" id="3.30.1330.10">
    <property type="entry name" value="PurM-like, N-terminal domain"/>
    <property type="match status" value="1"/>
</dbReference>
<dbReference type="NCBIfam" id="TIGR04049">
    <property type="entry name" value="AIR_rel_sll0787"/>
    <property type="match status" value="1"/>
</dbReference>
<dbReference type="InterPro" id="IPR011413">
    <property type="entry name" value="UCP036540_AIR"/>
</dbReference>
<protein>
    <submittedName>
        <fullName evidence="4">AIR synthase related protein</fullName>
    </submittedName>
</protein>
<dbReference type="CDD" id="cd02192">
    <property type="entry name" value="PurM-like3"/>
    <property type="match status" value="1"/>
</dbReference>
<dbReference type="HOGENOM" id="CLU_073250_0_0_7"/>
<name>D0LSL6_HALO1</name>
<dbReference type="GO" id="GO:0009030">
    <property type="term" value="F:thiamine-phosphate kinase activity"/>
    <property type="evidence" value="ECO:0007669"/>
    <property type="project" value="InterPro"/>
</dbReference>
<dbReference type="SUPFAM" id="SSF55326">
    <property type="entry name" value="PurM N-terminal domain-like"/>
    <property type="match status" value="1"/>
</dbReference>
<feature type="domain" description="PurM-like N-terminal" evidence="2">
    <location>
        <begin position="48"/>
        <end position="153"/>
    </location>
</feature>
<dbReference type="InterPro" id="IPR016188">
    <property type="entry name" value="PurM-like_N"/>
</dbReference>
<dbReference type="Proteomes" id="UP000001880">
    <property type="component" value="Chromosome"/>
</dbReference>
<dbReference type="RefSeq" id="WP_012829836.1">
    <property type="nucleotide sequence ID" value="NC_013440.1"/>
</dbReference>
<sequence>MSSLSLHELVAALKCSAGLDGKRDIQEAATGLPALVHGPWGQQPVALGDDTAAIPDGDGYLLLASEAMAPDFVQADAEFAGYCSVMVNLSDVAAMGGRPLAVVDALWAGSAADARPIWRGMQRAAAALKVPVVGGHSNLRSPFPALAVSILGRARTLLSSFAARPGDTLIAAYDLRGAMHPAFPFWNCHPGAPPERLRADLELLPGLAESGLCDAGKDISMAGLIGTSLMLLESSGVGATVFVDEIPRPAAIALEDWLLAFPSFGYLLSVRDPHVAAVLARFEDAGLAAAAVGVVHKEQTLFLARTRGARTPVAFWDIARSPLTGFSRPEREYA</sequence>
<dbReference type="InterPro" id="IPR036921">
    <property type="entry name" value="PurM-like_N_sf"/>
</dbReference>
<dbReference type="OrthoDB" id="9767928at2"/>
<reference evidence="4 5" key="1">
    <citation type="journal article" date="2010" name="Stand. Genomic Sci.">
        <title>Complete genome sequence of Haliangium ochraceum type strain (SMP-2).</title>
        <authorList>
            <consortium name="US DOE Joint Genome Institute (JGI-PGF)"/>
            <person name="Ivanova N."/>
            <person name="Daum C."/>
            <person name="Lang E."/>
            <person name="Abt B."/>
            <person name="Kopitz M."/>
            <person name="Saunders E."/>
            <person name="Lapidus A."/>
            <person name="Lucas S."/>
            <person name="Glavina Del Rio T."/>
            <person name="Nolan M."/>
            <person name="Tice H."/>
            <person name="Copeland A."/>
            <person name="Cheng J.F."/>
            <person name="Chen F."/>
            <person name="Bruce D."/>
            <person name="Goodwin L."/>
            <person name="Pitluck S."/>
            <person name="Mavromatis K."/>
            <person name="Pati A."/>
            <person name="Mikhailova N."/>
            <person name="Chen A."/>
            <person name="Palaniappan K."/>
            <person name="Land M."/>
            <person name="Hauser L."/>
            <person name="Chang Y.J."/>
            <person name="Jeffries C.D."/>
            <person name="Detter J.C."/>
            <person name="Brettin T."/>
            <person name="Rohde M."/>
            <person name="Goker M."/>
            <person name="Bristow J."/>
            <person name="Markowitz V."/>
            <person name="Eisen J.A."/>
            <person name="Hugenholtz P."/>
            <person name="Kyrpides N.C."/>
            <person name="Klenk H.P."/>
        </authorList>
    </citation>
    <scope>NUCLEOTIDE SEQUENCE [LARGE SCALE GENOMIC DNA]</scope>
    <source>
        <strain evidence="5">DSM 14365 / CIP 107738 / JCM 11303 / AJ 13395 / SMP-2</strain>
    </source>
</reference>
<accession>D0LSL6</accession>
<dbReference type="InterPro" id="IPR024030">
    <property type="entry name" value="AIR_synthase-rel_sll0787"/>
</dbReference>
<dbReference type="AlphaFoldDB" id="D0LSL6"/>
<dbReference type="PANTHER" id="PTHR30270:SF0">
    <property type="entry name" value="THIAMINE-MONOPHOSPHATE KINASE"/>
    <property type="match status" value="1"/>
</dbReference>
<dbReference type="eggNOG" id="COG2144">
    <property type="taxonomic scope" value="Bacteria"/>
</dbReference>
<dbReference type="PIRSF" id="PIRSF036540">
    <property type="entry name" value="UCP036540_AIR"/>
    <property type="match status" value="1"/>
</dbReference>
<feature type="domain" description="PurM-like C-terminal" evidence="3">
    <location>
        <begin position="196"/>
        <end position="301"/>
    </location>
</feature>
<dbReference type="STRING" id="502025.Hoch_4748"/>
<keyword evidence="5" id="KW-1185">Reference proteome</keyword>
<evidence type="ECO:0000259" key="2">
    <source>
        <dbReference type="Pfam" id="PF00586"/>
    </source>
</evidence>
<dbReference type="Pfam" id="PF00586">
    <property type="entry name" value="AIRS"/>
    <property type="match status" value="1"/>
</dbReference>